<dbReference type="PROSITE" id="PS50949">
    <property type="entry name" value="HTH_GNTR"/>
    <property type="match status" value="1"/>
</dbReference>
<evidence type="ECO:0000259" key="4">
    <source>
        <dbReference type="PROSITE" id="PS50949"/>
    </source>
</evidence>
<dbReference type="Pfam" id="PF00392">
    <property type="entry name" value="GntR"/>
    <property type="match status" value="1"/>
</dbReference>
<dbReference type="SUPFAM" id="SSF46785">
    <property type="entry name" value="Winged helix' DNA-binding domain"/>
    <property type="match status" value="1"/>
</dbReference>
<dbReference type="InterPro" id="IPR011711">
    <property type="entry name" value="GntR_C"/>
</dbReference>
<dbReference type="CDD" id="cd07377">
    <property type="entry name" value="WHTH_GntR"/>
    <property type="match status" value="1"/>
</dbReference>
<organism evidence="5">
    <name type="scientific">Thermocrispum agreste</name>
    <dbReference type="NCBI Taxonomy" id="37925"/>
    <lineage>
        <taxon>Bacteria</taxon>
        <taxon>Bacillati</taxon>
        <taxon>Actinomycetota</taxon>
        <taxon>Actinomycetes</taxon>
        <taxon>Pseudonocardiales</taxon>
        <taxon>Pseudonocardiaceae</taxon>
        <taxon>Thermocrispum</taxon>
    </lineage>
</organism>
<evidence type="ECO:0000313" key="5">
    <source>
        <dbReference type="EMBL" id="PZN00387.1"/>
    </source>
</evidence>
<dbReference type="PANTHER" id="PTHR43537:SF24">
    <property type="entry name" value="GLUCONATE OPERON TRANSCRIPTIONAL REPRESSOR"/>
    <property type="match status" value="1"/>
</dbReference>
<keyword evidence="3" id="KW-0804">Transcription</keyword>
<dbReference type="STRING" id="1111738.GCA_000427905_02944"/>
<dbReference type="InterPro" id="IPR036388">
    <property type="entry name" value="WH-like_DNA-bd_sf"/>
</dbReference>
<dbReference type="SMART" id="SM00345">
    <property type="entry name" value="HTH_GNTR"/>
    <property type="match status" value="1"/>
</dbReference>
<dbReference type="GO" id="GO:0003677">
    <property type="term" value="F:DNA binding"/>
    <property type="evidence" value="ECO:0007669"/>
    <property type="project" value="UniProtKB-KW"/>
</dbReference>
<reference evidence="5" key="1">
    <citation type="submission" date="2018-05" db="EMBL/GenBank/DDBJ databases">
        <authorList>
            <person name="Lanie J.A."/>
            <person name="Ng W.-L."/>
            <person name="Kazmierczak K.M."/>
            <person name="Andrzejewski T.M."/>
            <person name="Davidsen T.M."/>
            <person name="Wayne K.J."/>
            <person name="Tettelin H."/>
            <person name="Glass J.I."/>
            <person name="Rusch D."/>
            <person name="Podicherti R."/>
            <person name="Tsui H.-C.T."/>
            <person name="Winkler M.E."/>
        </authorList>
    </citation>
    <scope>NUCLEOTIDE SEQUENCE</scope>
    <source>
        <strain evidence="5">ZC4RG45</strain>
    </source>
</reference>
<comment type="caution">
    <text evidence="5">The sequence shown here is derived from an EMBL/GenBank/DDBJ whole genome shotgun (WGS) entry which is preliminary data.</text>
</comment>
<evidence type="ECO:0000256" key="3">
    <source>
        <dbReference type="ARBA" id="ARBA00023163"/>
    </source>
</evidence>
<dbReference type="Pfam" id="PF07729">
    <property type="entry name" value="FCD"/>
    <property type="match status" value="1"/>
</dbReference>
<dbReference type="InterPro" id="IPR000524">
    <property type="entry name" value="Tscrpt_reg_HTH_GntR"/>
</dbReference>
<keyword evidence="1" id="KW-0805">Transcription regulation</keyword>
<dbReference type="Gene3D" id="1.10.10.10">
    <property type="entry name" value="Winged helix-like DNA-binding domain superfamily/Winged helix DNA-binding domain"/>
    <property type="match status" value="1"/>
</dbReference>
<dbReference type="AlphaFoldDB" id="A0A2W4LXG2"/>
<name>A0A2W4LXG2_9PSEU</name>
<dbReference type="GO" id="GO:0003700">
    <property type="term" value="F:DNA-binding transcription factor activity"/>
    <property type="evidence" value="ECO:0007669"/>
    <property type="project" value="InterPro"/>
</dbReference>
<evidence type="ECO:0000256" key="1">
    <source>
        <dbReference type="ARBA" id="ARBA00023015"/>
    </source>
</evidence>
<dbReference type="SMART" id="SM00895">
    <property type="entry name" value="FCD"/>
    <property type="match status" value="1"/>
</dbReference>
<feature type="domain" description="HTH gntR-type" evidence="4">
    <location>
        <begin position="45"/>
        <end position="112"/>
    </location>
</feature>
<gene>
    <name evidence="5" type="ORF">DIU77_03775</name>
</gene>
<protein>
    <submittedName>
        <fullName evidence="5">GntR family transcriptional regulator</fullName>
    </submittedName>
</protein>
<sequence>MPGTSSVPCPRSFAYDVQKDDLSVGVRGSVIVMSAAMKPIGRPNETLADIAYQRISEALLSGEIEPGERLVMDTLAEQLDISRTPVRDALLRLQREGLVSPAGRRGFVVSKVSEQDVVHLYQAREAVEGYAARRVAEIGGEAIDKVEKTVRSMEGIDMTDPRAVYTANMEIHRTIVEVTGNPTLLELFDQIWLRARGQVAFADYLAHDKRRTSVTESHLPLVEALRAGSDAAFAGMRKHIAEGLQVHRA</sequence>
<dbReference type="EMBL" id="QGUI01000090">
    <property type="protein sequence ID" value="PZN00387.1"/>
    <property type="molecule type" value="Genomic_DNA"/>
</dbReference>
<dbReference type="InterPro" id="IPR036390">
    <property type="entry name" value="WH_DNA-bd_sf"/>
</dbReference>
<dbReference type="InterPro" id="IPR008920">
    <property type="entry name" value="TF_FadR/GntR_C"/>
</dbReference>
<accession>A0A2W4LXG2</accession>
<keyword evidence="2" id="KW-0238">DNA-binding</keyword>
<dbReference type="Gene3D" id="1.20.120.530">
    <property type="entry name" value="GntR ligand-binding domain-like"/>
    <property type="match status" value="1"/>
</dbReference>
<proteinExistence type="predicted"/>
<evidence type="ECO:0000256" key="2">
    <source>
        <dbReference type="ARBA" id="ARBA00023125"/>
    </source>
</evidence>
<dbReference type="PANTHER" id="PTHR43537">
    <property type="entry name" value="TRANSCRIPTIONAL REGULATOR, GNTR FAMILY"/>
    <property type="match status" value="1"/>
</dbReference>
<dbReference type="SUPFAM" id="SSF48008">
    <property type="entry name" value="GntR ligand-binding domain-like"/>
    <property type="match status" value="1"/>
</dbReference>